<dbReference type="AlphaFoldDB" id="A0A6P9AB78"/>
<gene>
    <name evidence="2" type="primary">LOC117653269</name>
</gene>
<sequence>MCHYDGEKSVVEIEATCTKINSFLSTFSNSVFHARTGSDCDAELPLFFSLRRFHEGSSQTTTTFHKSVKRALKCAAAASTDLPTPKPQTIYQLKAVAKAKRQEEVTSVLATVEAAIRKGKSCTPSPQAQSDIEIFVRNQMQDLFSLLESMVPQMANMDLEHWKETLMEPRDGHYMQAHILYNF</sequence>
<name>A0A6P9AB78_THRPL</name>
<reference evidence="2" key="1">
    <citation type="submission" date="2025-08" db="UniProtKB">
        <authorList>
            <consortium name="RefSeq"/>
        </authorList>
    </citation>
    <scope>IDENTIFICATION</scope>
    <source>
        <tissue evidence="2">Total insect</tissue>
    </source>
</reference>
<dbReference type="Proteomes" id="UP000515158">
    <property type="component" value="Unplaced"/>
</dbReference>
<keyword evidence="1" id="KW-1185">Reference proteome</keyword>
<dbReference type="InParanoid" id="A0A6P9AB78"/>
<protein>
    <submittedName>
        <fullName evidence="2">Uncharacterized protein LOC117653269</fullName>
    </submittedName>
</protein>
<dbReference type="KEGG" id="tpal:117653269"/>
<dbReference type="GeneID" id="117653269"/>
<organism evidence="2">
    <name type="scientific">Thrips palmi</name>
    <name type="common">Melon thrips</name>
    <dbReference type="NCBI Taxonomy" id="161013"/>
    <lineage>
        <taxon>Eukaryota</taxon>
        <taxon>Metazoa</taxon>
        <taxon>Ecdysozoa</taxon>
        <taxon>Arthropoda</taxon>
        <taxon>Hexapoda</taxon>
        <taxon>Insecta</taxon>
        <taxon>Pterygota</taxon>
        <taxon>Neoptera</taxon>
        <taxon>Paraneoptera</taxon>
        <taxon>Thysanoptera</taxon>
        <taxon>Terebrantia</taxon>
        <taxon>Thripoidea</taxon>
        <taxon>Thripidae</taxon>
        <taxon>Thrips</taxon>
    </lineage>
</organism>
<dbReference type="RefSeq" id="XP_034254730.1">
    <property type="nucleotide sequence ID" value="XM_034398839.1"/>
</dbReference>
<evidence type="ECO:0000313" key="2">
    <source>
        <dbReference type="RefSeq" id="XP_034254730.1"/>
    </source>
</evidence>
<evidence type="ECO:0000313" key="1">
    <source>
        <dbReference type="Proteomes" id="UP000515158"/>
    </source>
</evidence>
<proteinExistence type="predicted"/>
<accession>A0A6P9AB78</accession>